<dbReference type="EMBL" id="SHKL01000001">
    <property type="protein sequence ID" value="RZT88052.1"/>
    <property type="molecule type" value="Genomic_DNA"/>
</dbReference>
<keyword evidence="1" id="KW-1133">Transmembrane helix</keyword>
<evidence type="ECO:0008006" key="4">
    <source>
        <dbReference type="Google" id="ProtNLM"/>
    </source>
</evidence>
<feature type="transmembrane region" description="Helical" evidence="1">
    <location>
        <begin position="6"/>
        <end position="26"/>
    </location>
</feature>
<protein>
    <recommendedName>
        <fullName evidence="4">DUF2007 domain-containing protein</fullName>
    </recommendedName>
</protein>
<evidence type="ECO:0000256" key="1">
    <source>
        <dbReference type="SAM" id="Phobius"/>
    </source>
</evidence>
<dbReference type="Proteomes" id="UP000291591">
    <property type="component" value="Unassembled WGS sequence"/>
</dbReference>
<comment type="caution">
    <text evidence="2">The sequence shown here is derived from an EMBL/GenBank/DDBJ whole genome shotgun (WGS) entry which is preliminary data.</text>
</comment>
<evidence type="ECO:0000313" key="3">
    <source>
        <dbReference type="Proteomes" id="UP000291591"/>
    </source>
</evidence>
<organism evidence="2 3">
    <name type="scientific">Pseudonocardia sediminis</name>
    <dbReference type="NCBI Taxonomy" id="1397368"/>
    <lineage>
        <taxon>Bacteria</taxon>
        <taxon>Bacillati</taxon>
        <taxon>Actinomycetota</taxon>
        <taxon>Actinomycetes</taxon>
        <taxon>Pseudonocardiales</taxon>
        <taxon>Pseudonocardiaceae</taxon>
        <taxon>Pseudonocardia</taxon>
    </lineage>
</organism>
<name>A0A4Q7V0R3_PSEST</name>
<keyword evidence="1" id="KW-0472">Membrane</keyword>
<dbReference type="RefSeq" id="WP_130292114.1">
    <property type="nucleotide sequence ID" value="NZ_SHKL01000001.1"/>
</dbReference>
<keyword evidence="1" id="KW-0812">Transmembrane</keyword>
<sequence>MGVPQGIFEYGVAALVIVAMVFLLRWTFGTQNARRPPVNDPADPVDDGLLEEVSRVPTESAAQVLRGRLHGNGIRSTVSRAGLDGYRLLVFPDDVKDARVVLSRGALE</sequence>
<evidence type="ECO:0000313" key="2">
    <source>
        <dbReference type="EMBL" id="RZT88052.1"/>
    </source>
</evidence>
<dbReference type="OrthoDB" id="3693302at2"/>
<keyword evidence="3" id="KW-1185">Reference proteome</keyword>
<proteinExistence type="predicted"/>
<dbReference type="AlphaFoldDB" id="A0A4Q7V0R3"/>
<gene>
    <name evidence="2" type="ORF">EV383_4986</name>
</gene>
<reference evidence="2 3" key="1">
    <citation type="submission" date="2019-02" db="EMBL/GenBank/DDBJ databases">
        <title>Sequencing the genomes of 1000 actinobacteria strains.</title>
        <authorList>
            <person name="Klenk H.-P."/>
        </authorList>
    </citation>
    <scope>NUCLEOTIDE SEQUENCE [LARGE SCALE GENOMIC DNA]</scope>
    <source>
        <strain evidence="2 3">DSM 45779</strain>
    </source>
</reference>
<accession>A0A4Q7V0R3</accession>